<dbReference type="GO" id="GO:0003964">
    <property type="term" value="F:RNA-directed DNA polymerase activity"/>
    <property type="evidence" value="ECO:0007669"/>
    <property type="project" value="UniProtKB-EC"/>
</dbReference>
<evidence type="ECO:0000259" key="3">
    <source>
        <dbReference type="Pfam" id="PF17921"/>
    </source>
</evidence>
<proteinExistence type="predicted"/>
<evidence type="ECO:0000313" key="5">
    <source>
        <dbReference type="Proteomes" id="UP000076858"/>
    </source>
</evidence>
<evidence type="ECO:0000313" key="4">
    <source>
        <dbReference type="EMBL" id="KZS00085.1"/>
    </source>
</evidence>
<keyword evidence="5" id="KW-1185">Reference proteome</keyword>
<dbReference type="Proteomes" id="UP000076858">
    <property type="component" value="Unassembled WGS sequence"/>
</dbReference>
<evidence type="ECO:0000256" key="1">
    <source>
        <dbReference type="ARBA" id="ARBA00012493"/>
    </source>
</evidence>
<dbReference type="InterPro" id="IPR050951">
    <property type="entry name" value="Retrovirus_Pol_polyprotein"/>
</dbReference>
<evidence type="ECO:0000256" key="2">
    <source>
        <dbReference type="SAM" id="MobiDB-lite"/>
    </source>
</evidence>
<organism evidence="4 5">
    <name type="scientific">Daphnia magna</name>
    <dbReference type="NCBI Taxonomy" id="35525"/>
    <lineage>
        <taxon>Eukaryota</taxon>
        <taxon>Metazoa</taxon>
        <taxon>Ecdysozoa</taxon>
        <taxon>Arthropoda</taxon>
        <taxon>Crustacea</taxon>
        <taxon>Branchiopoda</taxon>
        <taxon>Diplostraca</taxon>
        <taxon>Cladocera</taxon>
        <taxon>Anomopoda</taxon>
        <taxon>Daphniidae</taxon>
        <taxon>Daphnia</taxon>
    </lineage>
</organism>
<feature type="non-terminal residue" evidence="4">
    <location>
        <position position="1"/>
    </location>
</feature>
<dbReference type="Gene3D" id="1.10.340.70">
    <property type="match status" value="1"/>
</dbReference>
<gene>
    <name evidence="4" type="ORF">APZ42_003760</name>
</gene>
<feature type="domain" description="Integrase zinc-binding" evidence="3">
    <location>
        <begin position="119"/>
        <end position="176"/>
    </location>
</feature>
<sequence length="191" mass="21826">SKTEPAGRLARWALKIQEFDIIIGYRPGKSHQNADTLSRTPIVPLAKVETRSTGTKEKPEVNNETKETRTEQVIFEKESNQPKDTEKWIELQHKDEYCRTILKEMAKANPNIRGRIVTPVRLVRQILKENHDHILAGHLGIGKMLPRLQRQYTCPCMRTALIEYVKSCLMCNKRKAVGGSKAPLHPLPLVE</sequence>
<comment type="caution">
    <text evidence="4">The sequence shown here is derived from an EMBL/GenBank/DDBJ whole genome shotgun (WGS) entry which is preliminary data.</text>
</comment>
<name>A0A164HFR2_9CRUS</name>
<feature type="region of interest" description="Disordered" evidence="2">
    <location>
        <begin position="50"/>
        <end position="70"/>
    </location>
</feature>
<dbReference type="PANTHER" id="PTHR37984:SF5">
    <property type="entry name" value="PROTEIN NYNRIN-LIKE"/>
    <property type="match status" value="1"/>
</dbReference>
<dbReference type="Pfam" id="PF17921">
    <property type="entry name" value="Integrase_H2C2"/>
    <property type="match status" value="1"/>
</dbReference>
<dbReference type="AlphaFoldDB" id="A0A164HFR2"/>
<dbReference type="EMBL" id="LRGB01011676">
    <property type="protein sequence ID" value="KZS00085.1"/>
    <property type="molecule type" value="Genomic_DNA"/>
</dbReference>
<accession>A0A164HFR2</accession>
<dbReference type="InterPro" id="IPR041588">
    <property type="entry name" value="Integrase_H2C2"/>
</dbReference>
<dbReference type="EC" id="2.7.7.49" evidence="1"/>
<feature type="non-terminal residue" evidence="4">
    <location>
        <position position="191"/>
    </location>
</feature>
<reference evidence="4 5" key="1">
    <citation type="submission" date="2016-03" db="EMBL/GenBank/DDBJ databases">
        <title>EvidentialGene: Evidence-directed Construction of Genes on Genomes.</title>
        <authorList>
            <person name="Gilbert D.G."/>
            <person name="Choi J.-H."/>
            <person name="Mockaitis K."/>
            <person name="Colbourne J."/>
            <person name="Pfrender M."/>
        </authorList>
    </citation>
    <scope>NUCLEOTIDE SEQUENCE [LARGE SCALE GENOMIC DNA]</scope>
    <source>
        <strain evidence="4 5">Xinb3</strain>
        <tissue evidence="4">Complete organism</tissue>
    </source>
</reference>
<dbReference type="PANTHER" id="PTHR37984">
    <property type="entry name" value="PROTEIN CBG26694"/>
    <property type="match status" value="1"/>
</dbReference>
<protein>
    <recommendedName>
        <fullName evidence="1">RNA-directed DNA polymerase</fullName>
        <ecNumber evidence="1">2.7.7.49</ecNumber>
    </recommendedName>
</protein>